<dbReference type="EMBL" id="JXJN01019135">
    <property type="status" value="NOT_ANNOTATED_CDS"/>
    <property type="molecule type" value="Genomic_DNA"/>
</dbReference>
<organism evidence="1 2">
    <name type="scientific">Glossina palpalis gambiensis</name>
    <dbReference type="NCBI Taxonomy" id="67801"/>
    <lineage>
        <taxon>Eukaryota</taxon>
        <taxon>Metazoa</taxon>
        <taxon>Ecdysozoa</taxon>
        <taxon>Arthropoda</taxon>
        <taxon>Hexapoda</taxon>
        <taxon>Insecta</taxon>
        <taxon>Pterygota</taxon>
        <taxon>Neoptera</taxon>
        <taxon>Endopterygota</taxon>
        <taxon>Diptera</taxon>
        <taxon>Brachycera</taxon>
        <taxon>Muscomorpha</taxon>
        <taxon>Hippoboscoidea</taxon>
        <taxon>Glossinidae</taxon>
        <taxon>Glossina</taxon>
    </lineage>
</organism>
<name>A0A1B0BRL1_9MUSC</name>
<proteinExistence type="predicted"/>
<sequence length="94" mass="10802">MQLDIELPYGHGGRFYFTAFIENETLQTISGIKSDGVRHDGISLIKCFVVPLMPYGANVYYSLDYVPKNKLQATVNKCAKYVYTMRKYDFIAFL</sequence>
<accession>A0A1B0BRL1</accession>
<evidence type="ECO:0000313" key="2">
    <source>
        <dbReference type="Proteomes" id="UP000092460"/>
    </source>
</evidence>
<keyword evidence="2" id="KW-1185">Reference proteome</keyword>
<dbReference type="VEuPathDB" id="VectorBase:GPPI038363"/>
<protein>
    <submittedName>
        <fullName evidence="1">Uncharacterized protein</fullName>
    </submittedName>
</protein>
<dbReference type="AlphaFoldDB" id="A0A1B0BRL1"/>
<reference evidence="2" key="1">
    <citation type="submission" date="2015-01" db="EMBL/GenBank/DDBJ databases">
        <authorList>
            <person name="Aksoy S."/>
            <person name="Warren W."/>
            <person name="Wilson R.K."/>
        </authorList>
    </citation>
    <scope>NUCLEOTIDE SEQUENCE [LARGE SCALE GENOMIC DNA]</scope>
    <source>
        <strain evidence="2">IAEA</strain>
    </source>
</reference>
<dbReference type="Proteomes" id="UP000092460">
    <property type="component" value="Unassembled WGS sequence"/>
</dbReference>
<dbReference type="EnsemblMetazoa" id="GPPI038363-RA">
    <property type="protein sequence ID" value="GPPI038363-PA"/>
    <property type="gene ID" value="GPPI038363"/>
</dbReference>
<reference evidence="1" key="2">
    <citation type="submission" date="2020-05" db="UniProtKB">
        <authorList>
            <consortium name="EnsemblMetazoa"/>
        </authorList>
    </citation>
    <scope>IDENTIFICATION</scope>
    <source>
        <strain evidence="1">IAEA</strain>
    </source>
</reference>
<evidence type="ECO:0000313" key="1">
    <source>
        <dbReference type="EnsemblMetazoa" id="GPPI038363-PA"/>
    </source>
</evidence>